<organism evidence="3 4">
    <name type="scientific">Snuella sedimenti</name>
    <dbReference type="NCBI Taxonomy" id="2798802"/>
    <lineage>
        <taxon>Bacteria</taxon>
        <taxon>Pseudomonadati</taxon>
        <taxon>Bacteroidota</taxon>
        <taxon>Flavobacteriia</taxon>
        <taxon>Flavobacteriales</taxon>
        <taxon>Flavobacteriaceae</taxon>
        <taxon>Snuella</taxon>
    </lineage>
</organism>
<proteinExistence type="predicted"/>
<dbReference type="InterPro" id="IPR025665">
    <property type="entry name" value="Beta-barrel_OMP_2"/>
</dbReference>
<dbReference type="Proteomes" id="UP000610931">
    <property type="component" value="Unassembled WGS sequence"/>
</dbReference>
<feature type="chain" id="PRO_5035202114" evidence="1">
    <location>
        <begin position="24"/>
        <end position="196"/>
    </location>
</feature>
<keyword evidence="1" id="KW-0732">Signal</keyword>
<evidence type="ECO:0000313" key="3">
    <source>
        <dbReference type="EMBL" id="MBJ6369808.1"/>
    </source>
</evidence>
<evidence type="ECO:0000313" key="4">
    <source>
        <dbReference type="Proteomes" id="UP000610931"/>
    </source>
</evidence>
<comment type="caution">
    <text evidence="3">The sequence shown here is derived from an EMBL/GenBank/DDBJ whole genome shotgun (WGS) entry which is preliminary data.</text>
</comment>
<keyword evidence="4" id="KW-1185">Reference proteome</keyword>
<accession>A0A8J7LPT6</accession>
<dbReference type="EMBL" id="JAELVQ010000041">
    <property type="protein sequence ID" value="MBJ6369808.1"/>
    <property type="molecule type" value="Genomic_DNA"/>
</dbReference>
<gene>
    <name evidence="3" type="ORF">JF259_17120</name>
</gene>
<reference evidence="3" key="1">
    <citation type="submission" date="2020-12" db="EMBL/GenBank/DDBJ databases">
        <title>Snuella sp. nov., isolated from sediment in Incheon.</title>
        <authorList>
            <person name="Kim W."/>
        </authorList>
    </citation>
    <scope>NUCLEOTIDE SEQUENCE</scope>
    <source>
        <strain evidence="3">CAU 1569</strain>
    </source>
</reference>
<name>A0A8J7LPT6_9FLAO</name>
<sequence length="196" mass="22187">MINKNKQLFKTVIFFLCMASCFAQNKIRYGAKAGMNLYGFDKTYFAFGEGLLAGGFIILETQNNKLDYRADISYNQKGGAVSYWTNSVQTQISTKLDYIDIPILIEYEFINNLSLIGGVQVGFLINATSKNSRTGFEIKSTEGFNTLDFSTAAGLKYDLLKRFFIEAKLSYGLTKVLKDYEEKNFPISFSLNYIIN</sequence>
<feature type="domain" description="Outer membrane protein beta-barrel" evidence="2">
    <location>
        <begin position="22"/>
        <end position="177"/>
    </location>
</feature>
<dbReference type="RefSeq" id="WP_199116933.1">
    <property type="nucleotide sequence ID" value="NZ_JAELVQ010000041.1"/>
</dbReference>
<feature type="signal peptide" evidence="1">
    <location>
        <begin position="1"/>
        <end position="23"/>
    </location>
</feature>
<protein>
    <submittedName>
        <fullName evidence="3">PorT family protein</fullName>
    </submittedName>
</protein>
<dbReference type="Pfam" id="PF13568">
    <property type="entry name" value="OMP_b-brl_2"/>
    <property type="match status" value="1"/>
</dbReference>
<evidence type="ECO:0000256" key="1">
    <source>
        <dbReference type="SAM" id="SignalP"/>
    </source>
</evidence>
<dbReference type="AlphaFoldDB" id="A0A8J7LPT6"/>
<evidence type="ECO:0000259" key="2">
    <source>
        <dbReference type="Pfam" id="PF13568"/>
    </source>
</evidence>